<dbReference type="Pfam" id="PF02403">
    <property type="entry name" value="Seryl_tRNA_N"/>
    <property type="match status" value="1"/>
</dbReference>
<dbReference type="GO" id="GO:0000166">
    <property type="term" value="F:nucleotide binding"/>
    <property type="evidence" value="ECO:0007669"/>
    <property type="project" value="InterPro"/>
</dbReference>
<proteinExistence type="predicted"/>
<feature type="domain" description="Serine-tRNA synthetase type1 N-terminal" evidence="2">
    <location>
        <begin position="1"/>
        <end position="51"/>
    </location>
</feature>
<dbReference type="InterPro" id="IPR015866">
    <property type="entry name" value="Ser-tRNA-synth_1_N"/>
</dbReference>
<dbReference type="AlphaFoldDB" id="A0A091BX74"/>
<keyword evidence="3" id="KW-0436">Ligase</keyword>
<dbReference type="EMBL" id="JPVU01000275">
    <property type="protein sequence ID" value="KFN89329.1"/>
    <property type="molecule type" value="Genomic_DNA"/>
</dbReference>
<evidence type="ECO:0000256" key="1">
    <source>
        <dbReference type="ARBA" id="ARBA00022490"/>
    </source>
</evidence>
<protein>
    <submittedName>
        <fullName evidence="3">Seryl-tRNA synthetase</fullName>
        <ecNumber evidence="3">6.1.1.11</ecNumber>
    </submittedName>
</protein>
<gene>
    <name evidence="3" type="ORF">TMUPMC115_2469</name>
</gene>
<evidence type="ECO:0000313" key="3">
    <source>
        <dbReference type="EMBL" id="KFN89329.1"/>
    </source>
</evidence>
<evidence type="ECO:0000313" key="4">
    <source>
        <dbReference type="Proteomes" id="UP000029380"/>
    </source>
</evidence>
<dbReference type="SUPFAM" id="SSF46589">
    <property type="entry name" value="tRNA-binding arm"/>
    <property type="match status" value="1"/>
</dbReference>
<keyword evidence="3" id="KW-0030">Aminoacyl-tRNA synthetase</keyword>
<dbReference type="EC" id="6.1.1.11" evidence="3"/>
<keyword evidence="1" id="KW-0963">Cytoplasm</keyword>
<evidence type="ECO:0000259" key="2">
    <source>
        <dbReference type="Pfam" id="PF02403"/>
    </source>
</evidence>
<dbReference type="Proteomes" id="UP000029380">
    <property type="component" value="Unassembled WGS sequence"/>
</dbReference>
<reference evidence="3 4" key="1">
    <citation type="submission" date="2014-08" db="EMBL/GenBank/DDBJ databases">
        <title>Genome sequence of Tetragenococcus muriaticus.</title>
        <authorList>
            <person name="Chuea-nongthon C."/>
            <person name="Rodtong S."/>
            <person name="Yongsawatdigul J."/>
            <person name="Steele J.L."/>
            <person name="Liu X.-y."/>
            <person name="Speers J."/>
            <person name="Glasner J.D."/>
            <person name="Neeno-Eckwall E.C."/>
        </authorList>
    </citation>
    <scope>NUCLEOTIDE SEQUENCE [LARGE SCALE GENOMIC DNA]</scope>
    <source>
        <strain evidence="3 4">PMC-11-5</strain>
    </source>
</reference>
<dbReference type="Gene3D" id="1.10.287.40">
    <property type="entry name" value="Serine-tRNA synthetase, tRNA binding domain"/>
    <property type="match status" value="1"/>
</dbReference>
<dbReference type="InterPro" id="IPR010978">
    <property type="entry name" value="tRNA-bd_arm"/>
</dbReference>
<dbReference type="InterPro" id="IPR042103">
    <property type="entry name" value="SerRS_1_N_sf"/>
</dbReference>
<organism evidence="3 4">
    <name type="scientific">Tetragenococcus muriaticus PMC-11-5</name>
    <dbReference type="NCBI Taxonomy" id="1302649"/>
    <lineage>
        <taxon>Bacteria</taxon>
        <taxon>Bacillati</taxon>
        <taxon>Bacillota</taxon>
        <taxon>Bacilli</taxon>
        <taxon>Lactobacillales</taxon>
        <taxon>Enterococcaceae</taxon>
        <taxon>Tetragenococcus</taxon>
    </lineage>
</organism>
<comment type="caution">
    <text evidence="3">The sequence shown here is derived from an EMBL/GenBank/DDBJ whole genome shotgun (WGS) entry which is preliminary data.</text>
</comment>
<name>A0A091BX74_9ENTE</name>
<sequence length="96" mass="11498">MLAIKTIRENFETVKEKLQTRGVAEETLTEFLQLDKERRRLLVESEEKKNIETTYRKTSPKPNVTKKIPQNRSLKCVKLEVKLKNWIKKLQRLMKN</sequence>
<dbReference type="PATRIC" id="fig|1302649.3.peg.2453"/>
<dbReference type="GO" id="GO:0004828">
    <property type="term" value="F:serine-tRNA ligase activity"/>
    <property type="evidence" value="ECO:0007669"/>
    <property type="project" value="UniProtKB-EC"/>
</dbReference>
<accession>A0A091BX74</accession>